<name>A0A495QA63_9ACTN</name>
<dbReference type="Pfam" id="PF24741">
    <property type="entry name" value="AlkZ-rel"/>
    <property type="match status" value="1"/>
</dbReference>
<dbReference type="AlphaFoldDB" id="A0A495QA63"/>
<dbReference type="InterPro" id="IPR056298">
    <property type="entry name" value="AlkZ-rel"/>
</dbReference>
<organism evidence="1 2">
    <name type="scientific">Actinomadura pelletieri DSM 43383</name>
    <dbReference type="NCBI Taxonomy" id="1120940"/>
    <lineage>
        <taxon>Bacteria</taxon>
        <taxon>Bacillati</taxon>
        <taxon>Actinomycetota</taxon>
        <taxon>Actinomycetes</taxon>
        <taxon>Streptosporangiales</taxon>
        <taxon>Thermomonosporaceae</taxon>
        <taxon>Actinomadura</taxon>
    </lineage>
</organism>
<gene>
    <name evidence="1" type="ORF">BZB76_6485</name>
</gene>
<evidence type="ECO:0000313" key="2">
    <source>
        <dbReference type="Proteomes" id="UP000274601"/>
    </source>
</evidence>
<protein>
    <submittedName>
        <fullName evidence="1">Uncharacterized protein</fullName>
    </submittedName>
</protein>
<sequence>MRTADEKIDTEHTLDDLEQARRERWWCDQPPLRDIAEAREFVDDLGFCLLFGGNQARYPSLREASRNDTLPRLPAGWGADLEAMWEWKDELPVRGEAWLGRYLVGKQTLISPGLLADLYEYAGHPEDCLTARDFDPMGVKVAAHLLHEGPTSTRVLRRSLGESAKTIDRAVAALGRRLLITNRGVEAGGGGWASCVIDLTARAFDVPSAGDRAARDIRAAAQFVDTMVTARPIDLRRAFGWSRERAVAALTAAGRAQRSHPAP</sequence>
<keyword evidence="2" id="KW-1185">Reference proteome</keyword>
<evidence type="ECO:0000313" key="1">
    <source>
        <dbReference type="EMBL" id="RKS68231.1"/>
    </source>
</evidence>
<dbReference type="EMBL" id="RBWU01000008">
    <property type="protein sequence ID" value="RKS68231.1"/>
    <property type="molecule type" value="Genomic_DNA"/>
</dbReference>
<dbReference type="Proteomes" id="UP000274601">
    <property type="component" value="Unassembled WGS sequence"/>
</dbReference>
<dbReference type="RefSeq" id="WP_246007343.1">
    <property type="nucleotide sequence ID" value="NZ_RBWU01000008.1"/>
</dbReference>
<reference evidence="1 2" key="1">
    <citation type="submission" date="2018-10" db="EMBL/GenBank/DDBJ databases">
        <title>Genomic Encyclopedia of Archaeal and Bacterial Type Strains, Phase II (KMG-II): from individual species to whole genera.</title>
        <authorList>
            <person name="Goeker M."/>
        </authorList>
    </citation>
    <scope>NUCLEOTIDE SEQUENCE [LARGE SCALE GENOMIC DNA]</scope>
    <source>
        <strain evidence="1 2">DSM 43383</strain>
    </source>
</reference>
<comment type="caution">
    <text evidence="1">The sequence shown here is derived from an EMBL/GenBank/DDBJ whole genome shotgun (WGS) entry which is preliminary data.</text>
</comment>
<accession>A0A495QA63</accession>
<proteinExistence type="predicted"/>